<dbReference type="Proteomes" id="UP001595616">
    <property type="component" value="Unassembled WGS sequence"/>
</dbReference>
<name>A0ABV7YU72_9BACT</name>
<evidence type="ECO:0000259" key="1">
    <source>
        <dbReference type="Pfam" id="PF23400"/>
    </source>
</evidence>
<dbReference type="SUPFAM" id="SSF52980">
    <property type="entry name" value="Restriction endonuclease-like"/>
    <property type="match status" value="1"/>
</dbReference>
<keyword evidence="3" id="KW-1185">Reference proteome</keyword>
<dbReference type="EMBL" id="JBHRYQ010000001">
    <property type="protein sequence ID" value="MFC3809772.1"/>
    <property type="molecule type" value="Genomic_DNA"/>
</dbReference>
<proteinExistence type="predicted"/>
<dbReference type="InterPro" id="IPR011335">
    <property type="entry name" value="Restrct_endonuc-II-like"/>
</dbReference>
<comment type="caution">
    <text evidence="2">The sequence shown here is derived from an EMBL/GenBank/DDBJ whole genome shotgun (WGS) entry which is preliminary data.</text>
</comment>
<dbReference type="InterPro" id="IPR056339">
    <property type="entry name" value="CARF_Card1"/>
</dbReference>
<feature type="domain" description="Card1 CARF" evidence="1">
    <location>
        <begin position="3"/>
        <end position="139"/>
    </location>
</feature>
<sequence>MKILISLIGKEVIGNFRVFKHLRPDKVVHLYSDDTKIHNQNLVNTIETSYHVMVESFKVEGFDYENCMSKLNSLSIKEEDIIVSNISGGTKIMSLALYAFAQEINQTENVCYFDTNQNLHWLNKNLKDIITTEILLEEYIELQGQKISSKVEFEIAWIKFKKSLKFVKYNYINDQWKTFLKEVVTVFRKYRDNKNNEQSIFEIISKKLIKTNIFDLDVQNGQFIVKTKESIFFQSKLSESDIDFFYFNAGWFELLCAQALQMKYSKDKIYLSVRFPYLSNQSSDKNEVDILINDSGKLIFIECKSGDVKSEHIDRIKNRKDTFGGLISKSMLITRFPIEKSYNPHMSKNIVEKCNEYGIEYTTLRELQNR</sequence>
<dbReference type="Gene3D" id="3.40.50.10770">
    <property type="entry name" value="Hypothetical protein VC1899 like domain (Restriction endonuclease-like)"/>
    <property type="match status" value="1"/>
</dbReference>
<dbReference type="InterPro" id="IPR011856">
    <property type="entry name" value="tRNA_endonuc-like_dom_sf"/>
</dbReference>
<reference evidence="3" key="1">
    <citation type="journal article" date="2019" name="Int. J. Syst. Evol. Microbiol.">
        <title>The Global Catalogue of Microorganisms (GCM) 10K type strain sequencing project: providing services to taxonomists for standard genome sequencing and annotation.</title>
        <authorList>
            <consortium name="The Broad Institute Genomics Platform"/>
            <consortium name="The Broad Institute Genome Sequencing Center for Infectious Disease"/>
            <person name="Wu L."/>
            <person name="Ma J."/>
        </authorList>
    </citation>
    <scope>NUCLEOTIDE SEQUENCE [LARGE SCALE GENOMIC DNA]</scope>
    <source>
        <strain evidence="3">CECT 7956</strain>
    </source>
</reference>
<protein>
    <recommendedName>
        <fullName evidence="1">Card1 CARF domain-containing protein</fullName>
    </recommendedName>
</protein>
<evidence type="ECO:0000313" key="2">
    <source>
        <dbReference type="EMBL" id="MFC3809772.1"/>
    </source>
</evidence>
<gene>
    <name evidence="2" type="ORF">ACFOOI_03815</name>
</gene>
<evidence type="ECO:0000313" key="3">
    <source>
        <dbReference type="Proteomes" id="UP001595616"/>
    </source>
</evidence>
<accession>A0ABV7YU72</accession>
<dbReference type="Gene3D" id="3.40.1350.10">
    <property type="match status" value="1"/>
</dbReference>
<organism evidence="2 3">
    <name type="scientific">Lacihabitans lacunae</name>
    <dbReference type="NCBI Taxonomy" id="1028214"/>
    <lineage>
        <taxon>Bacteria</taxon>
        <taxon>Pseudomonadati</taxon>
        <taxon>Bacteroidota</taxon>
        <taxon>Cytophagia</taxon>
        <taxon>Cytophagales</taxon>
        <taxon>Leadbetterellaceae</taxon>
        <taxon>Lacihabitans</taxon>
    </lineage>
</organism>
<dbReference type="RefSeq" id="WP_379835251.1">
    <property type="nucleotide sequence ID" value="NZ_JBHRYQ010000001.1"/>
</dbReference>
<dbReference type="Pfam" id="PF23400">
    <property type="entry name" value="CARF_Card1"/>
    <property type="match status" value="1"/>
</dbReference>